<reference evidence="1 2" key="1">
    <citation type="journal article" date="2017" name="Front. Genet.">
        <title>Draft sequencing of the heterozygous diploid genome of Satsuma (Citrus unshiu Marc.) using a hybrid assembly approach.</title>
        <authorList>
            <person name="Shimizu T."/>
            <person name="Tanizawa Y."/>
            <person name="Mochizuki T."/>
            <person name="Nagasaki H."/>
            <person name="Yoshioka T."/>
            <person name="Toyoda A."/>
            <person name="Fujiyama A."/>
            <person name="Kaminuma E."/>
            <person name="Nakamura Y."/>
        </authorList>
    </citation>
    <scope>NUCLEOTIDE SEQUENCE [LARGE SCALE GENOMIC DNA]</scope>
    <source>
        <strain evidence="2">cv. Miyagawa wase</strain>
    </source>
</reference>
<name>A0A2H5PIU8_CITUN</name>
<evidence type="ECO:0000313" key="1">
    <source>
        <dbReference type="EMBL" id="GAY52303.1"/>
    </source>
</evidence>
<dbReference type="AlphaFoldDB" id="A0A2H5PIU8"/>
<dbReference type="EMBL" id="BDQV01000079">
    <property type="protein sequence ID" value="GAY52303.1"/>
    <property type="molecule type" value="Genomic_DNA"/>
</dbReference>
<feature type="non-terminal residue" evidence="1">
    <location>
        <position position="1"/>
    </location>
</feature>
<gene>
    <name evidence="1" type="ORF">CUMW_140790</name>
</gene>
<organism evidence="1 2">
    <name type="scientific">Citrus unshiu</name>
    <name type="common">Satsuma mandarin</name>
    <name type="synonym">Citrus nobilis var. unshiu</name>
    <dbReference type="NCBI Taxonomy" id="55188"/>
    <lineage>
        <taxon>Eukaryota</taxon>
        <taxon>Viridiplantae</taxon>
        <taxon>Streptophyta</taxon>
        <taxon>Embryophyta</taxon>
        <taxon>Tracheophyta</taxon>
        <taxon>Spermatophyta</taxon>
        <taxon>Magnoliopsida</taxon>
        <taxon>eudicotyledons</taxon>
        <taxon>Gunneridae</taxon>
        <taxon>Pentapetalae</taxon>
        <taxon>rosids</taxon>
        <taxon>malvids</taxon>
        <taxon>Sapindales</taxon>
        <taxon>Rutaceae</taxon>
        <taxon>Aurantioideae</taxon>
        <taxon>Citrus</taxon>
    </lineage>
</organism>
<accession>A0A2H5PIU8</accession>
<keyword evidence="2" id="KW-1185">Reference proteome</keyword>
<feature type="non-terminal residue" evidence="1">
    <location>
        <position position="97"/>
    </location>
</feature>
<proteinExistence type="predicted"/>
<protein>
    <submittedName>
        <fullName evidence="1">Uncharacterized protein</fullName>
    </submittedName>
</protein>
<evidence type="ECO:0000313" key="2">
    <source>
        <dbReference type="Proteomes" id="UP000236630"/>
    </source>
</evidence>
<sequence length="97" mass="10999">PKQKIRATNWLVGWLKLWSLKHGLEQTKVETKCFQRGAIGLKTFLCLAFLCECNNICHILSLLHHHHPLSPCLEKAPPIPRANMAQRAVGSSFQCKI</sequence>
<dbReference type="Proteomes" id="UP000236630">
    <property type="component" value="Unassembled WGS sequence"/>
</dbReference>
<comment type="caution">
    <text evidence="1">The sequence shown here is derived from an EMBL/GenBank/DDBJ whole genome shotgun (WGS) entry which is preliminary data.</text>
</comment>